<protein>
    <recommendedName>
        <fullName evidence="1">NTP pyrophosphohydrolase MazG-like domain-containing protein</fullName>
    </recommendedName>
</protein>
<feature type="domain" description="NTP pyrophosphohydrolase MazG-like" evidence="1">
    <location>
        <begin position="38"/>
        <end position="98"/>
    </location>
</feature>
<dbReference type="PANTHER" id="PTHR42702:SF1">
    <property type="entry name" value="REGULATORY PROTEIN FOR BETA-LACTAMASE"/>
    <property type="match status" value="1"/>
</dbReference>
<dbReference type="AlphaFoldDB" id="A0A1F4UT95"/>
<reference evidence="2 3" key="1">
    <citation type="journal article" date="2016" name="Nat. Commun.">
        <title>Thousands of microbial genomes shed light on interconnected biogeochemical processes in an aquifer system.</title>
        <authorList>
            <person name="Anantharaman K."/>
            <person name="Brown C.T."/>
            <person name="Hug L.A."/>
            <person name="Sharon I."/>
            <person name="Castelle C.J."/>
            <person name="Probst A.J."/>
            <person name="Thomas B.C."/>
            <person name="Singh A."/>
            <person name="Wilkins M.J."/>
            <person name="Karaoz U."/>
            <person name="Brodie E.L."/>
            <person name="Williams K.H."/>
            <person name="Hubbard S.S."/>
            <person name="Banfield J.F."/>
        </authorList>
    </citation>
    <scope>NUCLEOTIDE SEQUENCE [LARGE SCALE GENOMIC DNA]</scope>
</reference>
<evidence type="ECO:0000313" key="3">
    <source>
        <dbReference type="Proteomes" id="UP000177458"/>
    </source>
</evidence>
<dbReference type="EMBL" id="MEVF01000045">
    <property type="protein sequence ID" value="OGC48168.1"/>
    <property type="molecule type" value="Genomic_DNA"/>
</dbReference>
<dbReference type="InterPro" id="IPR011411">
    <property type="entry name" value="MazG-related_YvdC"/>
</dbReference>
<dbReference type="PIRSF" id="PIRSF036521">
    <property type="entry name" value="UCP036521_pph"/>
    <property type="match status" value="1"/>
</dbReference>
<sequence>MQNEITEIPINQIKILQKYIVKKGKERGFSNESLHERLMILVEEIGELMKAIRINKKGFIDSNNKNDGDLEGEVSDILTMLFWSAEKLKIDVSKAFEKKEMDNNKRIWKRTNKTK</sequence>
<dbReference type="Pfam" id="PF03819">
    <property type="entry name" value="MazG"/>
    <property type="match status" value="1"/>
</dbReference>
<dbReference type="PANTHER" id="PTHR42702">
    <property type="entry name" value="NUCLEOTIDE PYROPHOSPHOHYDROLASE"/>
    <property type="match status" value="1"/>
</dbReference>
<name>A0A1F4UT95_UNCKA</name>
<evidence type="ECO:0000313" key="2">
    <source>
        <dbReference type="EMBL" id="OGC48168.1"/>
    </source>
</evidence>
<dbReference type="InterPro" id="IPR004518">
    <property type="entry name" value="MazG-like_dom"/>
</dbReference>
<comment type="caution">
    <text evidence="2">The sequence shown here is derived from an EMBL/GenBank/DDBJ whole genome shotgun (WGS) entry which is preliminary data.</text>
</comment>
<proteinExistence type="predicted"/>
<dbReference type="Proteomes" id="UP000177458">
    <property type="component" value="Unassembled WGS sequence"/>
</dbReference>
<accession>A0A1F4UT95</accession>
<organism evidence="2 3">
    <name type="scientific">candidate division WWE3 bacterium RIFCSPLOWO2_01_FULL_37_15</name>
    <dbReference type="NCBI Taxonomy" id="1802622"/>
    <lineage>
        <taxon>Bacteria</taxon>
        <taxon>Katanobacteria</taxon>
    </lineage>
</organism>
<gene>
    <name evidence="2" type="ORF">A3A69_01245</name>
</gene>
<dbReference type="SUPFAM" id="SSF101386">
    <property type="entry name" value="all-alpha NTP pyrophosphatases"/>
    <property type="match status" value="1"/>
</dbReference>
<dbReference type="Gene3D" id="1.10.287.1080">
    <property type="entry name" value="MazG-like"/>
    <property type="match status" value="1"/>
</dbReference>
<evidence type="ECO:0000259" key="1">
    <source>
        <dbReference type="Pfam" id="PF03819"/>
    </source>
</evidence>